<feature type="compositionally biased region" description="Acidic residues" evidence="3">
    <location>
        <begin position="728"/>
        <end position="741"/>
    </location>
</feature>
<dbReference type="Gene3D" id="2.40.50.40">
    <property type="match status" value="1"/>
</dbReference>
<feature type="compositionally biased region" description="Polar residues" evidence="3">
    <location>
        <begin position="460"/>
        <end position="471"/>
    </location>
</feature>
<dbReference type="Pfam" id="PF00385">
    <property type="entry name" value="Chromo"/>
    <property type="match status" value="1"/>
</dbReference>
<dbReference type="InterPro" id="IPR051219">
    <property type="entry name" value="Heterochromatin_chromo-domain"/>
</dbReference>
<name>A0A9N9XT71_PHYSR</name>
<dbReference type="SMART" id="SM00298">
    <property type="entry name" value="CHROMO"/>
    <property type="match status" value="1"/>
</dbReference>
<evidence type="ECO:0000313" key="5">
    <source>
        <dbReference type="EMBL" id="CAG9865242.1"/>
    </source>
</evidence>
<feature type="region of interest" description="Disordered" evidence="3">
    <location>
        <begin position="715"/>
        <end position="742"/>
    </location>
</feature>
<dbReference type="InterPro" id="IPR016197">
    <property type="entry name" value="Chromo-like_dom_sf"/>
</dbReference>
<feature type="domain" description="Chromo" evidence="4">
    <location>
        <begin position="382"/>
        <end position="437"/>
    </location>
</feature>
<reference evidence="5" key="1">
    <citation type="submission" date="2022-01" db="EMBL/GenBank/DDBJ databases">
        <authorList>
            <person name="King R."/>
        </authorList>
    </citation>
    <scope>NUCLEOTIDE SEQUENCE</scope>
</reference>
<dbReference type="GO" id="GO:0005694">
    <property type="term" value="C:chromosome"/>
    <property type="evidence" value="ECO:0007669"/>
    <property type="project" value="UniProtKB-ARBA"/>
</dbReference>
<dbReference type="EMBL" id="OU900102">
    <property type="protein sequence ID" value="CAG9865242.1"/>
    <property type="molecule type" value="Genomic_DNA"/>
</dbReference>
<accession>A0A9N9XT71</accession>
<sequence length="1260" mass="137767">MDNKTDSPSDPAAEMLDNFDEDDAGGGIDSANRSADVATGTGAPTADNDAAGETPTDADASALISELNEALNAPPAADAADTFLDALASGAPEGAAAEAPRADDMAALALSMDDNLDGKAKPDEDAVYSLEEELKRMHEGGEMVAGKPDEAKPVKNEVKQECSTEEGKSAGVMKDSDLEEMLSADEVLQDPGSIKASQNEIKNLDVLVCGKCHEVFAFVEEFQKHKSQEACDKSQVIGSCEFESKPQIWGFVLWKNKQKKAMKGKAEEATGDWDMYKRWCLLGKVDRDAWVSAGQALQYYNKIGSAKLTEIKVHKVIKDDDKDSENIADSNKENSTFDTSKSPLIEVKRTVINKPKAVTTIQKLNDPNSNRAMRTMQTTKSEFAVERIVAKRFNPKKRTWEYQIKWEHFTSEENTWEPVANLSHCKQMVDDFEEQLKKLKAEKNKQAANMAKNSPKIRTVLTSPGSSSNLESKGLTANRPQRTSKQKALDQVKAWCGNISDEDGVQGLKRSRSPDSDDSFEKRLKFEENSDDSENEGKARVHYRKIAPKPTAQSPSIQVLKNGLGKNSPLPQNILIPDANGVVRINQKQLPSLSTGVYIMSKTAGIIKLDSNTSKVATSGGQTIVKVAPKIGQTHIKIMKKDGTSTQQIVQMSPKGAAGTPKIVQKQFAKAKKIVTDLKPSPIVKKSTDIVKKQPVILNKEIERKVGLKRLPDFAKKTASKSSGETSKEDESDDGLEELPFPEEIKVPETEEGEEPSEFILDPTTGKIAGVEYPDIPAPDPVDENKSDMTLDNIVKLAAADITEEDLKNDTMDVEPQAMEQEFEQKMKAIQKTEQSQEAHKRFVTASPSKQVVKLTVTPRKVAANPTSILNKALTGPQVIRRAVGAGTPRVQQRILNQSVARNPQSVNSVTRQVNTYVRTKPVAPKPRFNISSESKFVRTVHEVSPKNVYTYSRPIVQNSPTTKKIGSTTIRSSSMPVVNSPQQQQKTTTKLVRTSTGLVQRIVSSPMRKEQPLIVRGQPEKVERKIVQAKPKTVISMPSLMSDDELLLTAKATPQPKMKSVPMVEEPQMYHVDESANLAHEEPMTSVASNAQETQVLAANVNPDQTVAAALAPDMSSFTLTDNDNPIFITGDDGTVYQVAGQNEQGQTILLTQGSDGQQQCLLVTNEVAEAMETPVADETQQQQQQPQEISMPEISADVNEPLSVKTDSMESADQVVAQVVRAEPPSPGGTHKVVVMLPDGNLMVTQVSPEEYASLELE</sequence>
<gene>
    <name evidence="5" type="ORF">PHYEVI_LOCUS11484</name>
</gene>
<feature type="compositionally biased region" description="Basic and acidic residues" evidence="3">
    <location>
        <begin position="144"/>
        <end position="168"/>
    </location>
</feature>
<comment type="subcellular location">
    <subcellularLocation>
        <location evidence="1">Nucleus</location>
    </subcellularLocation>
</comment>
<organism evidence="5 6">
    <name type="scientific">Phyllotreta striolata</name>
    <name type="common">Striped flea beetle</name>
    <name type="synonym">Crioceris striolata</name>
    <dbReference type="NCBI Taxonomy" id="444603"/>
    <lineage>
        <taxon>Eukaryota</taxon>
        <taxon>Metazoa</taxon>
        <taxon>Ecdysozoa</taxon>
        <taxon>Arthropoda</taxon>
        <taxon>Hexapoda</taxon>
        <taxon>Insecta</taxon>
        <taxon>Pterygota</taxon>
        <taxon>Neoptera</taxon>
        <taxon>Endopterygota</taxon>
        <taxon>Coleoptera</taxon>
        <taxon>Polyphaga</taxon>
        <taxon>Cucujiformia</taxon>
        <taxon>Chrysomeloidea</taxon>
        <taxon>Chrysomelidae</taxon>
        <taxon>Galerucinae</taxon>
        <taxon>Alticini</taxon>
        <taxon>Phyllotreta</taxon>
    </lineage>
</organism>
<feature type="region of interest" description="Disordered" evidence="3">
    <location>
        <begin position="1"/>
        <end position="59"/>
    </location>
</feature>
<feature type="region of interest" description="Disordered" evidence="3">
    <location>
        <begin position="443"/>
        <end position="490"/>
    </location>
</feature>
<dbReference type="OrthoDB" id="1918685at2759"/>
<keyword evidence="6" id="KW-1185">Reference proteome</keyword>
<evidence type="ECO:0000256" key="2">
    <source>
        <dbReference type="ARBA" id="ARBA00023242"/>
    </source>
</evidence>
<evidence type="ECO:0000313" key="6">
    <source>
        <dbReference type="Proteomes" id="UP001153712"/>
    </source>
</evidence>
<feature type="region of interest" description="Disordered" evidence="3">
    <location>
        <begin position="503"/>
        <end position="538"/>
    </location>
</feature>
<proteinExistence type="predicted"/>
<dbReference type="Proteomes" id="UP001153712">
    <property type="component" value="Chromosome 9"/>
</dbReference>
<keyword evidence="2" id="KW-0539">Nucleus</keyword>
<feature type="region of interest" description="Disordered" evidence="3">
    <location>
        <begin position="144"/>
        <end position="170"/>
    </location>
</feature>
<dbReference type="GO" id="GO:0005634">
    <property type="term" value="C:nucleus"/>
    <property type="evidence" value="ECO:0007669"/>
    <property type="project" value="UniProtKB-SubCell"/>
</dbReference>
<evidence type="ECO:0000259" key="4">
    <source>
        <dbReference type="SMART" id="SM00298"/>
    </source>
</evidence>
<dbReference type="PANTHER" id="PTHR22812">
    <property type="entry name" value="CHROMOBOX PROTEIN"/>
    <property type="match status" value="1"/>
</dbReference>
<feature type="region of interest" description="Disordered" evidence="3">
    <location>
        <begin position="1175"/>
        <end position="1197"/>
    </location>
</feature>
<dbReference type="AlphaFoldDB" id="A0A9N9XT71"/>
<feature type="compositionally biased region" description="Basic and acidic residues" evidence="3">
    <location>
        <begin position="512"/>
        <end position="528"/>
    </location>
</feature>
<protein>
    <recommendedName>
        <fullName evidence="4">Chromo domain-containing protein</fullName>
    </recommendedName>
</protein>
<dbReference type="InterPro" id="IPR023780">
    <property type="entry name" value="Chromo_domain"/>
</dbReference>
<dbReference type="SUPFAM" id="SSF54160">
    <property type="entry name" value="Chromo domain-like"/>
    <property type="match status" value="1"/>
</dbReference>
<evidence type="ECO:0000256" key="3">
    <source>
        <dbReference type="SAM" id="MobiDB-lite"/>
    </source>
</evidence>
<evidence type="ECO:0000256" key="1">
    <source>
        <dbReference type="ARBA" id="ARBA00004123"/>
    </source>
</evidence>
<dbReference type="InterPro" id="IPR000953">
    <property type="entry name" value="Chromo/chromo_shadow_dom"/>
</dbReference>